<proteinExistence type="predicted"/>
<dbReference type="Proteomes" id="UP000642070">
    <property type="component" value="Unassembled WGS sequence"/>
</dbReference>
<reference evidence="2" key="2">
    <citation type="submission" date="2020-09" db="EMBL/GenBank/DDBJ databases">
        <authorList>
            <person name="Sun Q."/>
            <person name="Ohkuma M."/>
        </authorList>
    </citation>
    <scope>NUCLEOTIDE SEQUENCE</scope>
    <source>
        <strain evidence="2">JCM 19831</strain>
    </source>
</reference>
<evidence type="ECO:0000313" key="3">
    <source>
        <dbReference type="Proteomes" id="UP000642070"/>
    </source>
</evidence>
<accession>A0A917TSU9</accession>
<reference evidence="2" key="1">
    <citation type="journal article" date="2014" name="Int. J. Syst. Evol. Microbiol.">
        <title>Complete genome sequence of Corynebacterium casei LMG S-19264T (=DSM 44701T), isolated from a smear-ripened cheese.</title>
        <authorList>
            <consortium name="US DOE Joint Genome Institute (JGI-PGF)"/>
            <person name="Walter F."/>
            <person name="Albersmeier A."/>
            <person name="Kalinowski J."/>
            <person name="Ruckert C."/>
        </authorList>
    </citation>
    <scope>NUCLEOTIDE SEQUENCE</scope>
    <source>
        <strain evidence="2">JCM 19831</strain>
    </source>
</reference>
<feature type="region of interest" description="Disordered" evidence="1">
    <location>
        <begin position="82"/>
        <end position="109"/>
    </location>
</feature>
<name>A0A917TSU9_9ACTN</name>
<gene>
    <name evidence="2" type="ORF">GCM10007977_042580</name>
</gene>
<evidence type="ECO:0000313" key="2">
    <source>
        <dbReference type="EMBL" id="GGM36582.1"/>
    </source>
</evidence>
<evidence type="ECO:0000256" key="1">
    <source>
        <dbReference type="SAM" id="MobiDB-lite"/>
    </source>
</evidence>
<comment type="caution">
    <text evidence="2">The sequence shown here is derived from an EMBL/GenBank/DDBJ whole genome shotgun (WGS) entry which is preliminary data.</text>
</comment>
<organism evidence="2 3">
    <name type="scientific">Dactylosporangium sucinum</name>
    <dbReference type="NCBI Taxonomy" id="1424081"/>
    <lineage>
        <taxon>Bacteria</taxon>
        <taxon>Bacillati</taxon>
        <taxon>Actinomycetota</taxon>
        <taxon>Actinomycetes</taxon>
        <taxon>Micromonosporales</taxon>
        <taxon>Micromonosporaceae</taxon>
        <taxon>Dactylosporangium</taxon>
    </lineage>
</organism>
<sequence>MNLLVALAIERNGQVRDLVLGAHGDRARLLKVLVGSEVHAEVETRIADLVEASRAAIADVPISPSWQEELAAMTRQITTGTGEPMTLLEKIEGPKTSSGGLIDEYSQAV</sequence>
<keyword evidence="3" id="KW-1185">Reference proteome</keyword>
<dbReference type="RefSeq" id="WP_190251652.1">
    <property type="nucleotide sequence ID" value="NZ_BMPI01000020.1"/>
</dbReference>
<dbReference type="EMBL" id="BMPI01000020">
    <property type="protein sequence ID" value="GGM36582.1"/>
    <property type="molecule type" value="Genomic_DNA"/>
</dbReference>
<protein>
    <submittedName>
        <fullName evidence="2">Uncharacterized protein</fullName>
    </submittedName>
</protein>
<dbReference type="AlphaFoldDB" id="A0A917TSU9"/>